<dbReference type="NCBIfam" id="TIGR03991">
    <property type="entry name" value="alt_bact_glmU"/>
    <property type="match status" value="1"/>
</dbReference>
<comment type="caution">
    <text evidence="3">The sequence shown here is derived from an EMBL/GenBank/DDBJ whole genome shotgun (WGS) entry which is preliminary data.</text>
</comment>
<dbReference type="GO" id="GO:0016779">
    <property type="term" value="F:nucleotidyltransferase activity"/>
    <property type="evidence" value="ECO:0007669"/>
    <property type="project" value="UniProtKB-ARBA"/>
</dbReference>
<dbReference type="Gene3D" id="2.160.10.10">
    <property type="entry name" value="Hexapeptide repeat proteins"/>
    <property type="match status" value="1"/>
</dbReference>
<accession>A0A429G3P1</accession>
<name>A0A429G3P1_9CREN</name>
<evidence type="ECO:0000256" key="1">
    <source>
        <dbReference type="ARBA" id="ARBA00022679"/>
    </source>
</evidence>
<dbReference type="Proteomes" id="UP000278149">
    <property type="component" value="Unassembled WGS sequence"/>
</dbReference>
<dbReference type="InterPro" id="IPR023917">
    <property type="entry name" value="Bifunctiontional_GlmU_bac-type"/>
</dbReference>
<dbReference type="Pfam" id="PF13562">
    <property type="entry name" value="NTP_transf_4"/>
    <property type="match status" value="1"/>
</dbReference>
<dbReference type="SUPFAM" id="SSF51161">
    <property type="entry name" value="Trimeric LpxA-like enzymes"/>
    <property type="match status" value="1"/>
</dbReference>
<dbReference type="AlphaFoldDB" id="A0A429G3P1"/>
<dbReference type="EMBL" id="RCOR01000030">
    <property type="protein sequence ID" value="RSN68443.1"/>
    <property type="molecule type" value="Genomic_DNA"/>
</dbReference>
<gene>
    <name evidence="3" type="ORF">D9Q81_06235</name>
</gene>
<organism evidence="3 4">
    <name type="scientific">Candidatus Korarchaeum cryptofilum</name>
    <dbReference type="NCBI Taxonomy" id="498846"/>
    <lineage>
        <taxon>Archaea</taxon>
        <taxon>Thermoproteota</taxon>
        <taxon>Candidatus Korarchaeia</taxon>
        <taxon>Candidatus Korarchaeales</taxon>
        <taxon>Candidatus Korarchaeaceae</taxon>
        <taxon>Candidatus Korarchaeum</taxon>
    </lineage>
</organism>
<evidence type="ECO:0008006" key="5">
    <source>
        <dbReference type="Google" id="ProtNLM"/>
    </source>
</evidence>
<sequence length="394" mass="43429">MPSISVQLVIFEDRGVEALSPITDLIPMQEVVVGGAKQFIRLEKLLDMESRWIVRDHMELRVPESRKPDYGSPAIILNSRLLSTDLSLKLDYGEALICGSQVVAAKVRSLEWPPEFERAKPCEAKLLENLWDICPTSIVEHLRSDLMKLYGGSEIRVNVNVVGRHAVVIGEGVDILGPLTIDAREGPVIIEKDVLLEPYSYLKGPLYVGAGSQIVAGSRVAGSYLGTATRVGGEVTTSVISDYSNKYHLGFLGHSYVGRWVNIGAGSITSNLKNTYGEVKVRGASTGLSKIGAFIGDHAKLSIGTLTYAGTVIGTASHVHGLVREEVPPFTIYGRSLGWEPVEIELDSVIRTYRRMAPRRNLEPDPREEKLLELLFERTEDLRRRMGVRKGRLG</sequence>
<dbReference type="InterPro" id="IPR050065">
    <property type="entry name" value="GlmU-like"/>
</dbReference>
<keyword evidence="1" id="KW-0808">Transferase</keyword>
<evidence type="ECO:0000313" key="3">
    <source>
        <dbReference type="EMBL" id="RSN68443.1"/>
    </source>
</evidence>
<keyword evidence="2" id="KW-0012">Acyltransferase</keyword>
<dbReference type="PANTHER" id="PTHR43584">
    <property type="entry name" value="NUCLEOTIDYL TRANSFERASE"/>
    <property type="match status" value="1"/>
</dbReference>
<proteinExistence type="predicted"/>
<evidence type="ECO:0000256" key="2">
    <source>
        <dbReference type="ARBA" id="ARBA00023315"/>
    </source>
</evidence>
<dbReference type="InterPro" id="IPR011004">
    <property type="entry name" value="Trimer_LpxA-like_sf"/>
</dbReference>
<protein>
    <recommendedName>
        <fullName evidence="5">Glucose-1-phosphate thymidylyltransferase</fullName>
    </recommendedName>
</protein>
<dbReference type="PANTHER" id="PTHR43584:SF9">
    <property type="entry name" value="TRANSFERASE HEXAPEPTIDE REPEAT CONTAINING PROTEIN"/>
    <property type="match status" value="1"/>
</dbReference>
<evidence type="ECO:0000313" key="4">
    <source>
        <dbReference type="Proteomes" id="UP000278149"/>
    </source>
</evidence>
<reference evidence="3 4" key="1">
    <citation type="submission" date="2018-10" db="EMBL/GenBank/DDBJ databases">
        <title>Co-occurring genomic capacity for anaerobic methane metabolism and dissimilatory sulfite reduction discovered in the Korarchaeota.</title>
        <authorList>
            <person name="Mckay L.J."/>
            <person name="Dlakic M."/>
            <person name="Fields M.W."/>
            <person name="Delmont T.O."/>
            <person name="Eren A.M."/>
            <person name="Jay Z.J."/>
            <person name="Klingelsmith K.B."/>
            <person name="Rusch D.B."/>
            <person name="Inskeep W.P."/>
        </authorList>
    </citation>
    <scope>NUCLEOTIDE SEQUENCE [LARGE SCALE GENOMIC DNA]</scope>
    <source>
        <strain evidence="3 4">WS</strain>
    </source>
</reference>
<dbReference type="GO" id="GO:0016746">
    <property type="term" value="F:acyltransferase activity"/>
    <property type="evidence" value="ECO:0007669"/>
    <property type="project" value="UniProtKB-KW"/>
</dbReference>